<feature type="compositionally biased region" description="Polar residues" evidence="1">
    <location>
        <begin position="84"/>
        <end position="93"/>
    </location>
</feature>
<sequence length="302" mass="33581">MILTKKTNTQTKGRKGVKDSNIINTENKFGAKKKIPIHEDKLVSSEKETPRNGVKEDDDFNCSVGSTKKTGIMKRIGKRKALKQQISNGNLIKTSKLPKSEESRGRPRQRKFPHKSGSNDIAEPISLVAQVPLSMPPSSLPPAPPRTISNIDLDPTKEVSLLAQNENLLSSKSASDLESQSSGYSTVLEDAGLSLSDLESLRISQLSTSTQEGTNCNGGNDEFMNTSQHKLFLQKMFSFYSDSSLNDKEKKINHKNNIFNKNYIRKMKNPESNNNNRNKKNLLNKNSKQTNTFQNTNGALIV</sequence>
<gene>
    <name evidence="2" type="ORF">PACTADRAFT_3420</name>
</gene>
<feature type="region of interest" description="Disordered" evidence="1">
    <location>
        <begin position="267"/>
        <end position="302"/>
    </location>
</feature>
<dbReference type="AlphaFoldDB" id="A0A1E4TS29"/>
<keyword evidence="3" id="KW-1185">Reference proteome</keyword>
<feature type="region of interest" description="Disordered" evidence="1">
    <location>
        <begin position="80"/>
        <end position="122"/>
    </location>
</feature>
<feature type="compositionally biased region" description="Polar residues" evidence="1">
    <location>
        <begin position="289"/>
        <end position="302"/>
    </location>
</feature>
<organism evidence="2 3">
    <name type="scientific">Pachysolen tannophilus NRRL Y-2460</name>
    <dbReference type="NCBI Taxonomy" id="669874"/>
    <lineage>
        <taxon>Eukaryota</taxon>
        <taxon>Fungi</taxon>
        <taxon>Dikarya</taxon>
        <taxon>Ascomycota</taxon>
        <taxon>Saccharomycotina</taxon>
        <taxon>Pichiomycetes</taxon>
        <taxon>Pachysolenaceae</taxon>
        <taxon>Pachysolen</taxon>
    </lineage>
</organism>
<accession>A0A1E4TS29</accession>
<feature type="region of interest" description="Disordered" evidence="1">
    <location>
        <begin position="132"/>
        <end position="151"/>
    </location>
</feature>
<evidence type="ECO:0000256" key="1">
    <source>
        <dbReference type="SAM" id="MobiDB-lite"/>
    </source>
</evidence>
<evidence type="ECO:0000313" key="2">
    <source>
        <dbReference type="EMBL" id="ODV94534.1"/>
    </source>
</evidence>
<evidence type="ECO:0000313" key="3">
    <source>
        <dbReference type="Proteomes" id="UP000094236"/>
    </source>
</evidence>
<reference evidence="3" key="1">
    <citation type="submission" date="2016-05" db="EMBL/GenBank/DDBJ databases">
        <title>Comparative genomics of biotechnologically important yeasts.</title>
        <authorList>
            <consortium name="DOE Joint Genome Institute"/>
            <person name="Riley R."/>
            <person name="Haridas S."/>
            <person name="Wolfe K.H."/>
            <person name="Lopes M.R."/>
            <person name="Hittinger C.T."/>
            <person name="Goker M."/>
            <person name="Salamov A."/>
            <person name="Wisecaver J."/>
            <person name="Long T.M."/>
            <person name="Aerts A.L."/>
            <person name="Barry K."/>
            <person name="Choi C."/>
            <person name="Clum A."/>
            <person name="Coughlan A.Y."/>
            <person name="Deshpande S."/>
            <person name="Douglass A.P."/>
            <person name="Hanson S.J."/>
            <person name="Klenk H.-P."/>
            <person name="Labutti K."/>
            <person name="Lapidus A."/>
            <person name="Lindquist E."/>
            <person name="Lipzen A."/>
            <person name="Meier-Kolthoff J.P."/>
            <person name="Ohm R.A."/>
            <person name="Otillar R.P."/>
            <person name="Pangilinan J."/>
            <person name="Peng Y."/>
            <person name="Rokas A."/>
            <person name="Rosa C.A."/>
            <person name="Scheuner C."/>
            <person name="Sibirny A.A."/>
            <person name="Slot J.C."/>
            <person name="Stielow J.B."/>
            <person name="Sun H."/>
            <person name="Kurtzman C.P."/>
            <person name="Blackwell M."/>
            <person name="Grigoriev I.V."/>
            <person name="Jeffries T.W."/>
        </authorList>
    </citation>
    <scope>NUCLEOTIDE SEQUENCE [LARGE SCALE GENOMIC DNA]</scope>
    <source>
        <strain evidence="3">NRRL Y-2460</strain>
    </source>
</reference>
<name>A0A1E4TS29_PACTA</name>
<dbReference type="EMBL" id="KV454015">
    <property type="protein sequence ID" value="ODV94534.1"/>
    <property type="molecule type" value="Genomic_DNA"/>
</dbReference>
<feature type="region of interest" description="Disordered" evidence="1">
    <location>
        <begin position="40"/>
        <end position="66"/>
    </location>
</feature>
<feature type="compositionally biased region" description="Polar residues" evidence="1">
    <location>
        <begin position="1"/>
        <end position="11"/>
    </location>
</feature>
<dbReference type="Proteomes" id="UP000094236">
    <property type="component" value="Unassembled WGS sequence"/>
</dbReference>
<proteinExistence type="predicted"/>
<feature type="compositionally biased region" description="Pro residues" evidence="1">
    <location>
        <begin position="134"/>
        <end position="145"/>
    </location>
</feature>
<feature type="compositionally biased region" description="Basic and acidic residues" evidence="1">
    <location>
        <begin position="40"/>
        <end position="55"/>
    </location>
</feature>
<feature type="region of interest" description="Disordered" evidence="1">
    <location>
        <begin position="1"/>
        <end position="24"/>
    </location>
</feature>
<protein>
    <submittedName>
        <fullName evidence="2">Uncharacterized protein</fullName>
    </submittedName>
</protein>